<dbReference type="Proteomes" id="UP000295416">
    <property type="component" value="Unassembled WGS sequence"/>
</dbReference>
<keyword evidence="2" id="KW-0808">Transferase</keyword>
<organism evidence="2 3">
    <name type="scientific">Scopulibacillus darangshiensis</name>
    <dbReference type="NCBI Taxonomy" id="442528"/>
    <lineage>
        <taxon>Bacteria</taxon>
        <taxon>Bacillati</taxon>
        <taxon>Bacillota</taxon>
        <taxon>Bacilli</taxon>
        <taxon>Bacillales</taxon>
        <taxon>Sporolactobacillaceae</taxon>
        <taxon>Scopulibacillus</taxon>
    </lineage>
</organism>
<dbReference type="RefSeq" id="WP_132746353.1">
    <property type="nucleotide sequence ID" value="NZ_SLXK01000015.1"/>
</dbReference>
<dbReference type="InterPro" id="IPR016181">
    <property type="entry name" value="Acyl_CoA_acyltransferase"/>
</dbReference>
<dbReference type="GO" id="GO:0016747">
    <property type="term" value="F:acyltransferase activity, transferring groups other than amino-acyl groups"/>
    <property type="evidence" value="ECO:0007669"/>
    <property type="project" value="InterPro"/>
</dbReference>
<dbReference type="InterPro" id="IPR000182">
    <property type="entry name" value="GNAT_dom"/>
</dbReference>
<proteinExistence type="predicted"/>
<dbReference type="EMBL" id="SLXK01000015">
    <property type="protein sequence ID" value="TCP28871.1"/>
    <property type="molecule type" value="Genomic_DNA"/>
</dbReference>
<dbReference type="PROSITE" id="PS51186">
    <property type="entry name" value="GNAT"/>
    <property type="match status" value="1"/>
</dbReference>
<dbReference type="CDD" id="cd04301">
    <property type="entry name" value="NAT_SF"/>
    <property type="match status" value="1"/>
</dbReference>
<dbReference type="SUPFAM" id="SSF55729">
    <property type="entry name" value="Acyl-CoA N-acyltransferases (Nat)"/>
    <property type="match status" value="1"/>
</dbReference>
<reference evidence="2 3" key="1">
    <citation type="submission" date="2019-03" db="EMBL/GenBank/DDBJ databases">
        <title>Genomic Encyclopedia of Type Strains, Phase IV (KMG-IV): sequencing the most valuable type-strain genomes for metagenomic binning, comparative biology and taxonomic classification.</title>
        <authorList>
            <person name="Goeker M."/>
        </authorList>
    </citation>
    <scope>NUCLEOTIDE SEQUENCE [LARGE SCALE GENOMIC DNA]</scope>
    <source>
        <strain evidence="2 3">DSM 19377</strain>
    </source>
</reference>
<comment type="caution">
    <text evidence="2">The sequence shown here is derived from an EMBL/GenBank/DDBJ whole genome shotgun (WGS) entry which is preliminary data.</text>
</comment>
<dbReference type="AlphaFoldDB" id="A0A4R2P4J8"/>
<sequence length="172" mass="19114">MYNVRAEQEKDILEIRKVNDLAFGQENEANLIEAIRCSEYFVPGLSLVAETDAHEVIGHILFSVITIETKNGPIQSLALAPLAVKPEYQNQGIGSTLVKEGLKRCRELGHGPVVVLGHSEYYPKFGFIRASENGIKPPFEVSDENFMIYEVKPGALNNIEGTVFYPEAFTDV</sequence>
<dbReference type="Pfam" id="PF00583">
    <property type="entry name" value="Acetyltransf_1"/>
    <property type="match status" value="1"/>
</dbReference>
<accession>A0A4R2P4J8</accession>
<dbReference type="OrthoDB" id="9797178at2"/>
<protein>
    <submittedName>
        <fullName evidence="2">Putative acetyltransferase</fullName>
    </submittedName>
</protein>
<dbReference type="Gene3D" id="3.40.630.30">
    <property type="match status" value="1"/>
</dbReference>
<evidence type="ECO:0000313" key="2">
    <source>
        <dbReference type="EMBL" id="TCP28871.1"/>
    </source>
</evidence>
<gene>
    <name evidence="2" type="ORF">EV207_115108</name>
</gene>
<name>A0A4R2P4J8_9BACL</name>
<evidence type="ECO:0000259" key="1">
    <source>
        <dbReference type="PROSITE" id="PS51186"/>
    </source>
</evidence>
<evidence type="ECO:0000313" key="3">
    <source>
        <dbReference type="Proteomes" id="UP000295416"/>
    </source>
</evidence>
<keyword evidence="3" id="KW-1185">Reference proteome</keyword>
<feature type="domain" description="N-acetyltransferase" evidence="1">
    <location>
        <begin position="2"/>
        <end position="152"/>
    </location>
</feature>